<comment type="caution">
    <text evidence="5">The sequence shown here is derived from an EMBL/GenBank/DDBJ whole genome shotgun (WGS) entry which is preliminary data.</text>
</comment>
<evidence type="ECO:0000256" key="2">
    <source>
        <dbReference type="ARBA" id="ARBA00022679"/>
    </source>
</evidence>
<dbReference type="RefSeq" id="WP_246905728.1">
    <property type="nucleotide sequence ID" value="NZ_JALJRB010000007.1"/>
</dbReference>
<keyword evidence="6" id="KW-1185">Reference proteome</keyword>
<dbReference type="Pfam" id="PF08242">
    <property type="entry name" value="Methyltransf_12"/>
    <property type="match status" value="1"/>
</dbReference>
<keyword evidence="3" id="KW-0949">S-adenosyl-L-methionine</keyword>
<proteinExistence type="predicted"/>
<evidence type="ECO:0000256" key="1">
    <source>
        <dbReference type="ARBA" id="ARBA00022603"/>
    </source>
</evidence>
<sequence>MIQAPPYLMENEAEIERLEMKTDVAVVQQQAVWAGIAPGMRVADIGCGAGVTTRALFDLVQPGGTVVGLDVSAERIAHAQNTYGAEGLTFECCNVLEPLCHLAPFDFVWVRFFLEYHGRRAFDIVARLAECLKPGGILCLIDLDHNCLNHYAMPDHLSAALHGIMQKLAEEADFDPRIGIKLYSFLYDLGFEAIDVALAAHHLIHGPLNEVDRFNWTKKLEVAVGRSGYPFECYPGGYEGFVADFQNFFAQPRRFTYTPLIACRGRKPCGDLSAG</sequence>
<dbReference type="GO" id="GO:0008168">
    <property type="term" value="F:methyltransferase activity"/>
    <property type="evidence" value="ECO:0007669"/>
    <property type="project" value="UniProtKB-KW"/>
</dbReference>
<dbReference type="AlphaFoldDB" id="A0AA41R262"/>
<evidence type="ECO:0000259" key="4">
    <source>
        <dbReference type="Pfam" id="PF08242"/>
    </source>
</evidence>
<evidence type="ECO:0000313" key="6">
    <source>
        <dbReference type="Proteomes" id="UP001165427"/>
    </source>
</evidence>
<keyword evidence="1 5" id="KW-0489">Methyltransferase</keyword>
<evidence type="ECO:0000313" key="5">
    <source>
        <dbReference type="EMBL" id="MCJ8500664.1"/>
    </source>
</evidence>
<accession>A0AA41R262</accession>
<dbReference type="PANTHER" id="PTHR43464">
    <property type="entry name" value="METHYLTRANSFERASE"/>
    <property type="match status" value="1"/>
</dbReference>
<organism evidence="5 6">
    <name type="scientific">Desulfatitalea alkaliphila</name>
    <dbReference type="NCBI Taxonomy" id="2929485"/>
    <lineage>
        <taxon>Bacteria</taxon>
        <taxon>Pseudomonadati</taxon>
        <taxon>Thermodesulfobacteriota</taxon>
        <taxon>Desulfobacteria</taxon>
        <taxon>Desulfobacterales</taxon>
        <taxon>Desulfosarcinaceae</taxon>
        <taxon>Desulfatitalea</taxon>
    </lineage>
</organism>
<evidence type="ECO:0000256" key="3">
    <source>
        <dbReference type="ARBA" id="ARBA00022691"/>
    </source>
</evidence>
<dbReference type="GO" id="GO:0032259">
    <property type="term" value="P:methylation"/>
    <property type="evidence" value="ECO:0007669"/>
    <property type="project" value="UniProtKB-KW"/>
</dbReference>
<name>A0AA41R262_9BACT</name>
<feature type="domain" description="Methyltransferase type 12" evidence="4">
    <location>
        <begin position="44"/>
        <end position="138"/>
    </location>
</feature>
<dbReference type="PANTHER" id="PTHR43464:SF19">
    <property type="entry name" value="UBIQUINONE BIOSYNTHESIS O-METHYLTRANSFERASE, MITOCHONDRIAL"/>
    <property type="match status" value="1"/>
</dbReference>
<gene>
    <name evidence="5" type="ORF">MRX98_08780</name>
</gene>
<dbReference type="EMBL" id="JALJRB010000007">
    <property type="protein sequence ID" value="MCJ8500664.1"/>
    <property type="molecule type" value="Genomic_DNA"/>
</dbReference>
<dbReference type="CDD" id="cd02440">
    <property type="entry name" value="AdoMet_MTases"/>
    <property type="match status" value="1"/>
</dbReference>
<dbReference type="Proteomes" id="UP001165427">
    <property type="component" value="Unassembled WGS sequence"/>
</dbReference>
<dbReference type="InterPro" id="IPR029063">
    <property type="entry name" value="SAM-dependent_MTases_sf"/>
</dbReference>
<keyword evidence="2" id="KW-0808">Transferase</keyword>
<dbReference type="Gene3D" id="3.40.50.150">
    <property type="entry name" value="Vaccinia Virus protein VP39"/>
    <property type="match status" value="1"/>
</dbReference>
<protein>
    <submittedName>
        <fullName evidence="5">Methyltransferase domain-containing protein</fullName>
    </submittedName>
</protein>
<reference evidence="5" key="1">
    <citation type="submission" date="2022-04" db="EMBL/GenBank/DDBJ databases">
        <title>Desulfatitalea alkaliphila sp. nov., a novel anaerobic sulfate-reducing bacterium isolated from terrestrial mud volcano, Taman Peninsula, Russia.</title>
        <authorList>
            <person name="Khomyakova M.A."/>
            <person name="Merkel A.Y."/>
            <person name="Slobodkin A.I."/>
        </authorList>
    </citation>
    <scope>NUCLEOTIDE SEQUENCE</scope>
    <source>
        <strain evidence="5">M08but</strain>
    </source>
</reference>
<dbReference type="InterPro" id="IPR013217">
    <property type="entry name" value="Methyltransf_12"/>
</dbReference>
<dbReference type="SUPFAM" id="SSF53335">
    <property type="entry name" value="S-adenosyl-L-methionine-dependent methyltransferases"/>
    <property type="match status" value="1"/>
</dbReference>